<dbReference type="GO" id="GO:0005096">
    <property type="term" value="F:GTPase activator activity"/>
    <property type="evidence" value="ECO:0007669"/>
    <property type="project" value="UniProtKB-KW"/>
</dbReference>
<keyword evidence="3 5" id="KW-0863">Zinc-finger</keyword>
<gene>
    <name evidence="7" type="ORF">K2173_004426</name>
</gene>
<dbReference type="SUPFAM" id="SSF57863">
    <property type="entry name" value="ArfGap/RecO-like zinc finger"/>
    <property type="match status" value="1"/>
</dbReference>
<dbReference type="InterPro" id="IPR044520">
    <property type="entry name" value="ARF_GAP_AGD5/15"/>
</dbReference>
<keyword evidence="2" id="KW-0479">Metal-binding</keyword>
<dbReference type="Pfam" id="PF01412">
    <property type="entry name" value="ArfGap"/>
    <property type="match status" value="1"/>
</dbReference>
<proteinExistence type="predicted"/>
<reference evidence="7 8" key="1">
    <citation type="submission" date="2021-09" db="EMBL/GenBank/DDBJ databases">
        <title>Genomic insights and catalytic innovation underlie evolution of tropane alkaloids biosynthesis.</title>
        <authorList>
            <person name="Wang Y.-J."/>
            <person name="Tian T."/>
            <person name="Huang J.-P."/>
            <person name="Huang S.-X."/>
        </authorList>
    </citation>
    <scope>NUCLEOTIDE SEQUENCE [LARGE SCALE GENOMIC DNA]</scope>
    <source>
        <strain evidence="7">KIB-2018</strain>
        <tissue evidence="7">Leaf</tissue>
    </source>
</reference>
<evidence type="ECO:0000313" key="8">
    <source>
        <dbReference type="Proteomes" id="UP001159364"/>
    </source>
</evidence>
<comment type="caution">
    <text evidence="7">The sequence shown here is derived from an EMBL/GenBank/DDBJ whole genome shotgun (WGS) entry which is preliminary data.</text>
</comment>
<dbReference type="InterPro" id="IPR037278">
    <property type="entry name" value="ARFGAP/RecO"/>
</dbReference>
<evidence type="ECO:0000256" key="4">
    <source>
        <dbReference type="ARBA" id="ARBA00022833"/>
    </source>
</evidence>
<protein>
    <recommendedName>
        <fullName evidence="6">Arf-GAP domain-containing protein</fullName>
    </recommendedName>
</protein>
<dbReference type="Proteomes" id="UP001159364">
    <property type="component" value="Linkage Group LG06"/>
</dbReference>
<dbReference type="PANTHER" id="PTHR46419:SF1">
    <property type="entry name" value="ARF-GAP DOMAIN-CONTAINING PROTEIN"/>
    <property type="match status" value="1"/>
</dbReference>
<feature type="domain" description="Arf-GAP" evidence="6">
    <location>
        <begin position="16"/>
        <end position="130"/>
    </location>
</feature>
<dbReference type="InterPro" id="IPR038508">
    <property type="entry name" value="ArfGAP_dom_sf"/>
</dbReference>
<organism evidence="7 8">
    <name type="scientific">Erythroxylum novogranatense</name>
    <dbReference type="NCBI Taxonomy" id="1862640"/>
    <lineage>
        <taxon>Eukaryota</taxon>
        <taxon>Viridiplantae</taxon>
        <taxon>Streptophyta</taxon>
        <taxon>Embryophyta</taxon>
        <taxon>Tracheophyta</taxon>
        <taxon>Spermatophyta</taxon>
        <taxon>Magnoliopsida</taxon>
        <taxon>eudicotyledons</taxon>
        <taxon>Gunneridae</taxon>
        <taxon>Pentapetalae</taxon>
        <taxon>rosids</taxon>
        <taxon>fabids</taxon>
        <taxon>Malpighiales</taxon>
        <taxon>Erythroxylaceae</taxon>
        <taxon>Erythroxylum</taxon>
    </lineage>
</organism>
<dbReference type="Gene3D" id="1.10.220.150">
    <property type="entry name" value="Arf GTPase activating protein"/>
    <property type="match status" value="1"/>
</dbReference>
<dbReference type="FunFam" id="1.10.220.150:FF:000009">
    <property type="entry name" value="stromal membrane-associated protein 1 isoform X1"/>
    <property type="match status" value="1"/>
</dbReference>
<keyword evidence="4" id="KW-0862">Zinc</keyword>
<dbReference type="PRINTS" id="PR00405">
    <property type="entry name" value="REVINTRACTNG"/>
</dbReference>
<name>A0AAV8T4F7_9ROSI</name>
<dbReference type="EMBL" id="JAIWQS010000006">
    <property type="protein sequence ID" value="KAJ8761650.1"/>
    <property type="molecule type" value="Genomic_DNA"/>
</dbReference>
<sequence>MNEKANVSKVLNAKHRKILDSLLKLPENRECADCRSKGPRWASVNLGIFICMQCAGIHRSLGVHISKVRSATLDTWLPEQISLIQTIGNEKSNNYWETELPPNYDRVGIENFIRAKYVDKRWIPRDGKEKSPAMVKKQEALNNEHKSMSMQYTQMKSTNHMSDGRKIAEPIDTNATRSCRPVPAKVPQQVIPDTELPECMQNPKPTVPTTQLIKQERGAISTLQPSQVDYATELFNLLCVDDSRGNNSNMPAGRNAWTTFSSAEAETTLEMSGSTNLVENRTLSRNEVGNVLEKPPSVGAFSENTIKDGKNDDMILFEQSSVLSPISVHHQEQTAFSQQQPILSAAATNASYVSQIYPANGHVFGSNNNYLPVQNLINAGYQVPGMVVPITNFQKYIQVGSDQQKYLTTRYSVNLPLLSVHLPSINGHSMTSMSTTLQQHPPLSNPYVGHNGFSSLAQGMYRKQ</sequence>
<dbReference type="PROSITE" id="PS50115">
    <property type="entry name" value="ARFGAP"/>
    <property type="match status" value="1"/>
</dbReference>
<evidence type="ECO:0000256" key="1">
    <source>
        <dbReference type="ARBA" id="ARBA00022468"/>
    </source>
</evidence>
<dbReference type="GO" id="GO:0008270">
    <property type="term" value="F:zinc ion binding"/>
    <property type="evidence" value="ECO:0007669"/>
    <property type="project" value="UniProtKB-KW"/>
</dbReference>
<dbReference type="CDD" id="cd08204">
    <property type="entry name" value="ArfGap"/>
    <property type="match status" value="1"/>
</dbReference>
<dbReference type="PANTHER" id="PTHR46419">
    <property type="entry name" value="ADP-RIBOSYLATION FACTOR GTPASE-ACTIVATING PROTEIN AGD5"/>
    <property type="match status" value="1"/>
</dbReference>
<evidence type="ECO:0000313" key="7">
    <source>
        <dbReference type="EMBL" id="KAJ8761650.1"/>
    </source>
</evidence>
<dbReference type="AlphaFoldDB" id="A0AAV8T4F7"/>
<keyword evidence="8" id="KW-1185">Reference proteome</keyword>
<evidence type="ECO:0000259" key="6">
    <source>
        <dbReference type="PROSITE" id="PS50115"/>
    </source>
</evidence>
<evidence type="ECO:0000256" key="5">
    <source>
        <dbReference type="PROSITE-ProRule" id="PRU00288"/>
    </source>
</evidence>
<evidence type="ECO:0000256" key="2">
    <source>
        <dbReference type="ARBA" id="ARBA00022723"/>
    </source>
</evidence>
<evidence type="ECO:0000256" key="3">
    <source>
        <dbReference type="ARBA" id="ARBA00022771"/>
    </source>
</evidence>
<dbReference type="InterPro" id="IPR001164">
    <property type="entry name" value="ArfGAP_dom"/>
</dbReference>
<accession>A0AAV8T4F7</accession>
<dbReference type="SMART" id="SM00105">
    <property type="entry name" value="ArfGap"/>
    <property type="match status" value="1"/>
</dbReference>
<keyword evidence="1" id="KW-0343">GTPase activation</keyword>